<dbReference type="Pfam" id="PF02576">
    <property type="entry name" value="RimP_N"/>
    <property type="match status" value="1"/>
</dbReference>
<protein>
    <recommendedName>
        <fullName evidence="3">Ribosome maturation factor RimP N-terminal domain-containing protein</fullName>
    </recommendedName>
</protein>
<organism evidence="4">
    <name type="scientific">marine metagenome</name>
    <dbReference type="NCBI Taxonomy" id="408172"/>
    <lineage>
        <taxon>unclassified sequences</taxon>
        <taxon>metagenomes</taxon>
        <taxon>ecological metagenomes</taxon>
    </lineage>
</organism>
<dbReference type="InterPro" id="IPR028989">
    <property type="entry name" value="RimP_N"/>
</dbReference>
<dbReference type="PANTHER" id="PTHR33867">
    <property type="entry name" value="RIBOSOME MATURATION FACTOR RIMP"/>
    <property type="match status" value="1"/>
</dbReference>
<dbReference type="EMBL" id="UINC01002339">
    <property type="protein sequence ID" value="SUZ95602.1"/>
    <property type="molecule type" value="Genomic_DNA"/>
</dbReference>
<dbReference type="SUPFAM" id="SSF75420">
    <property type="entry name" value="YhbC-like, N-terminal domain"/>
    <property type="match status" value="1"/>
</dbReference>
<accession>A0A381RUP7</accession>
<dbReference type="InterPro" id="IPR003728">
    <property type="entry name" value="Ribosome_maturation_RimP"/>
</dbReference>
<evidence type="ECO:0000313" key="4">
    <source>
        <dbReference type="EMBL" id="SUZ95602.1"/>
    </source>
</evidence>
<dbReference type="GO" id="GO:0000028">
    <property type="term" value="P:ribosomal small subunit assembly"/>
    <property type="evidence" value="ECO:0007669"/>
    <property type="project" value="TreeGrafter"/>
</dbReference>
<keyword evidence="1" id="KW-0963">Cytoplasm</keyword>
<gene>
    <name evidence="4" type="ORF">METZ01_LOCUS48456</name>
</gene>
<dbReference type="GO" id="GO:0006412">
    <property type="term" value="P:translation"/>
    <property type="evidence" value="ECO:0007669"/>
    <property type="project" value="TreeGrafter"/>
</dbReference>
<dbReference type="GO" id="GO:0005829">
    <property type="term" value="C:cytosol"/>
    <property type="evidence" value="ECO:0007669"/>
    <property type="project" value="TreeGrafter"/>
</dbReference>
<dbReference type="PANTHER" id="PTHR33867:SF1">
    <property type="entry name" value="RIBOSOME MATURATION FACTOR RIMP"/>
    <property type="match status" value="1"/>
</dbReference>
<reference evidence="4" key="1">
    <citation type="submission" date="2018-05" db="EMBL/GenBank/DDBJ databases">
        <authorList>
            <person name="Lanie J.A."/>
            <person name="Ng W.-L."/>
            <person name="Kazmierczak K.M."/>
            <person name="Andrzejewski T.M."/>
            <person name="Davidsen T.M."/>
            <person name="Wayne K.J."/>
            <person name="Tettelin H."/>
            <person name="Glass J.I."/>
            <person name="Rusch D."/>
            <person name="Podicherti R."/>
            <person name="Tsui H.-C.T."/>
            <person name="Winkler M.E."/>
        </authorList>
    </citation>
    <scope>NUCLEOTIDE SEQUENCE</scope>
</reference>
<dbReference type="AlphaFoldDB" id="A0A381RUP7"/>
<keyword evidence="2" id="KW-0690">Ribosome biogenesis</keyword>
<evidence type="ECO:0000259" key="3">
    <source>
        <dbReference type="Pfam" id="PF02576"/>
    </source>
</evidence>
<feature type="domain" description="Ribosome maturation factor RimP N-terminal" evidence="3">
    <location>
        <begin position="15"/>
        <end position="76"/>
    </location>
</feature>
<proteinExistence type="inferred from homology"/>
<evidence type="ECO:0000256" key="1">
    <source>
        <dbReference type="ARBA" id="ARBA00022490"/>
    </source>
</evidence>
<dbReference type="InterPro" id="IPR035956">
    <property type="entry name" value="RimP_N_sf"/>
</dbReference>
<name>A0A381RUP7_9ZZZZ</name>
<sequence length="142" mass="15775">MSTLKKKVAEMIPGHLVIMDIVENIPQSKVTIIIDGPQPIDLQTTVSIAKTVRNSGLLDEMYKDGFQLEVTSPGLDAPLTHPIQFKKNMGKVIKVRCIGELESSLVKIHDVKDKSFVGLSMNGVKSYLQFDNIESAFVEIKY</sequence>
<evidence type="ECO:0000256" key="2">
    <source>
        <dbReference type="ARBA" id="ARBA00022517"/>
    </source>
</evidence>
<dbReference type="HAMAP" id="MF_01077">
    <property type="entry name" value="RimP"/>
    <property type="match status" value="1"/>
</dbReference>